<reference evidence="3 4" key="1">
    <citation type="submission" date="2018-05" db="EMBL/GenBank/DDBJ databases">
        <title>Amnibacterium sp. M8JJ-5, whole genome shotgun sequence.</title>
        <authorList>
            <person name="Tuo L."/>
        </authorList>
    </citation>
    <scope>NUCLEOTIDE SEQUENCE [LARGE SCALE GENOMIC DNA]</scope>
    <source>
        <strain evidence="3 4">M8JJ-5</strain>
    </source>
</reference>
<keyword evidence="1" id="KW-0479">Metal-binding</keyword>
<dbReference type="EMBL" id="QEOP01000005">
    <property type="protein sequence ID" value="PVZ93237.1"/>
    <property type="molecule type" value="Genomic_DNA"/>
</dbReference>
<comment type="caution">
    <text evidence="3">The sequence shown here is derived from an EMBL/GenBank/DDBJ whole genome shotgun (WGS) entry which is preliminary data.</text>
</comment>
<dbReference type="GO" id="GO:0046491">
    <property type="term" value="P:L-methylmalonyl-CoA metabolic process"/>
    <property type="evidence" value="ECO:0007669"/>
    <property type="project" value="TreeGrafter"/>
</dbReference>
<protein>
    <recommendedName>
        <fullName evidence="2">VOC domain-containing protein</fullName>
    </recommendedName>
</protein>
<evidence type="ECO:0000259" key="2">
    <source>
        <dbReference type="PROSITE" id="PS51819"/>
    </source>
</evidence>
<dbReference type="PROSITE" id="PS51819">
    <property type="entry name" value="VOC"/>
    <property type="match status" value="1"/>
</dbReference>
<dbReference type="PANTHER" id="PTHR43048">
    <property type="entry name" value="METHYLMALONYL-COA EPIMERASE"/>
    <property type="match status" value="1"/>
</dbReference>
<evidence type="ECO:0000256" key="1">
    <source>
        <dbReference type="ARBA" id="ARBA00022723"/>
    </source>
</evidence>
<evidence type="ECO:0000313" key="3">
    <source>
        <dbReference type="EMBL" id="PVZ93237.1"/>
    </source>
</evidence>
<dbReference type="Gene3D" id="3.10.180.10">
    <property type="entry name" value="2,3-Dihydroxybiphenyl 1,2-Dioxygenase, domain 1"/>
    <property type="match status" value="1"/>
</dbReference>
<accession>A0A2V1HSE5</accession>
<name>A0A2V1HSE5_9MICO</name>
<dbReference type="OrthoDB" id="9813630at2"/>
<proteinExistence type="predicted"/>
<dbReference type="GO" id="GO:0004493">
    <property type="term" value="F:methylmalonyl-CoA epimerase activity"/>
    <property type="evidence" value="ECO:0007669"/>
    <property type="project" value="TreeGrafter"/>
</dbReference>
<dbReference type="Pfam" id="PF00903">
    <property type="entry name" value="Glyoxalase"/>
    <property type="match status" value="1"/>
</dbReference>
<dbReference type="InterPro" id="IPR004360">
    <property type="entry name" value="Glyas_Fos-R_dOase_dom"/>
</dbReference>
<dbReference type="InterPro" id="IPR029068">
    <property type="entry name" value="Glyas_Bleomycin-R_OHBP_Dase"/>
</dbReference>
<dbReference type="AlphaFoldDB" id="A0A2V1HSE5"/>
<dbReference type="SUPFAM" id="SSF54593">
    <property type="entry name" value="Glyoxalase/Bleomycin resistance protein/Dihydroxybiphenyl dioxygenase"/>
    <property type="match status" value="1"/>
</dbReference>
<dbReference type="InterPro" id="IPR037523">
    <property type="entry name" value="VOC_core"/>
</dbReference>
<feature type="domain" description="VOC" evidence="2">
    <location>
        <begin position="13"/>
        <end position="161"/>
    </location>
</feature>
<organism evidence="3 4">
    <name type="scientific">Amnibacterium flavum</name>
    <dbReference type="NCBI Taxonomy" id="2173173"/>
    <lineage>
        <taxon>Bacteria</taxon>
        <taxon>Bacillati</taxon>
        <taxon>Actinomycetota</taxon>
        <taxon>Actinomycetes</taxon>
        <taxon>Micrococcales</taxon>
        <taxon>Microbacteriaceae</taxon>
        <taxon>Amnibacterium</taxon>
    </lineage>
</organism>
<dbReference type="Proteomes" id="UP000244893">
    <property type="component" value="Unassembled WGS sequence"/>
</dbReference>
<dbReference type="PANTHER" id="PTHR43048:SF3">
    <property type="entry name" value="METHYLMALONYL-COA EPIMERASE, MITOCHONDRIAL"/>
    <property type="match status" value="1"/>
</dbReference>
<sequence length="178" mass="19155">MKGSRVSGTRIVGLLHAAFIVKDIDVSVDWYTRVLGLQLVHRQRGDNDYTRTLVGVEDAVLEVAQFRVPGASDGISTHMLELIQYVTGAIQSSEAAPPVNRVGAAHVAFVVTDLGLLHRQMLTAGAQFVNSPVIVTEGANRGASACYLRDPDGNVLELMQFDESRAERLGILSTSSHG</sequence>
<keyword evidence="4" id="KW-1185">Reference proteome</keyword>
<dbReference type="InterPro" id="IPR051785">
    <property type="entry name" value="MMCE/EMCE_epimerase"/>
</dbReference>
<dbReference type="GO" id="GO:0046872">
    <property type="term" value="F:metal ion binding"/>
    <property type="evidence" value="ECO:0007669"/>
    <property type="project" value="UniProtKB-KW"/>
</dbReference>
<evidence type="ECO:0000313" key="4">
    <source>
        <dbReference type="Proteomes" id="UP000244893"/>
    </source>
</evidence>
<gene>
    <name evidence="3" type="ORF">DDQ50_16135</name>
</gene>